<name>A0A9N9JQS9_9GLOM</name>
<reference evidence="1" key="1">
    <citation type="submission" date="2021-06" db="EMBL/GenBank/DDBJ databases">
        <authorList>
            <person name="Kallberg Y."/>
            <person name="Tangrot J."/>
            <person name="Rosling A."/>
        </authorList>
    </citation>
    <scope>NUCLEOTIDE SEQUENCE</scope>
    <source>
        <strain evidence="1">MA453B</strain>
    </source>
</reference>
<organism evidence="1 2">
    <name type="scientific">Dentiscutata erythropus</name>
    <dbReference type="NCBI Taxonomy" id="1348616"/>
    <lineage>
        <taxon>Eukaryota</taxon>
        <taxon>Fungi</taxon>
        <taxon>Fungi incertae sedis</taxon>
        <taxon>Mucoromycota</taxon>
        <taxon>Glomeromycotina</taxon>
        <taxon>Glomeromycetes</taxon>
        <taxon>Diversisporales</taxon>
        <taxon>Gigasporaceae</taxon>
        <taxon>Dentiscutata</taxon>
    </lineage>
</organism>
<proteinExistence type="predicted"/>
<evidence type="ECO:0000313" key="1">
    <source>
        <dbReference type="EMBL" id="CAG8789639.1"/>
    </source>
</evidence>
<protein>
    <submittedName>
        <fullName evidence="1">9293_t:CDS:1</fullName>
    </submittedName>
</protein>
<accession>A0A9N9JQS9</accession>
<gene>
    <name evidence="1" type="ORF">DERYTH_LOCUS21148</name>
</gene>
<evidence type="ECO:0000313" key="2">
    <source>
        <dbReference type="Proteomes" id="UP000789405"/>
    </source>
</evidence>
<keyword evidence="2" id="KW-1185">Reference proteome</keyword>
<comment type="caution">
    <text evidence="1">The sequence shown here is derived from an EMBL/GenBank/DDBJ whole genome shotgun (WGS) entry which is preliminary data.</text>
</comment>
<dbReference type="EMBL" id="CAJVPY010026368">
    <property type="protein sequence ID" value="CAG8789639.1"/>
    <property type="molecule type" value="Genomic_DNA"/>
</dbReference>
<dbReference type="AlphaFoldDB" id="A0A9N9JQS9"/>
<dbReference type="Proteomes" id="UP000789405">
    <property type="component" value="Unassembled WGS sequence"/>
</dbReference>
<sequence>MDKLIIFNNISKINKEKLSLITENDGKYAWYYITLFYNDKPCSLDGFKLYDDNSYEYSRIKNDNRTEFFLFKTKSNLYFKDDLIYKICYNEYKLTNFHKNGKICIYLTLNNHILNLSDFKCKFINKEAYTINIDKNTLDSVLFNDNKVEEIEVENDDVRDYYKLKNEIGHYFILYKNSVIKHISTYNYFDYYDVEEYNISEKIFIKSV</sequence>